<organism evidence="4 5">
    <name type="scientific">Effusibacillus dendaii</name>
    <dbReference type="NCBI Taxonomy" id="2743772"/>
    <lineage>
        <taxon>Bacteria</taxon>
        <taxon>Bacillati</taxon>
        <taxon>Bacillota</taxon>
        <taxon>Bacilli</taxon>
        <taxon>Bacillales</taxon>
        <taxon>Alicyclobacillaceae</taxon>
        <taxon>Effusibacillus</taxon>
    </lineage>
</organism>
<dbReference type="PROSITE" id="PS51272">
    <property type="entry name" value="SLH"/>
    <property type="match status" value="1"/>
</dbReference>
<feature type="domain" description="SLH" evidence="3">
    <location>
        <begin position="202"/>
        <end position="264"/>
    </location>
</feature>
<dbReference type="AlphaFoldDB" id="A0A7I8DCZ4"/>
<name>A0A7I8DCZ4_9BACL</name>
<dbReference type="SUPFAM" id="SSF53187">
    <property type="entry name" value="Zn-dependent exopeptidases"/>
    <property type="match status" value="1"/>
</dbReference>
<dbReference type="InterPro" id="IPR002508">
    <property type="entry name" value="MurNAc-LAA_cat"/>
</dbReference>
<evidence type="ECO:0000313" key="5">
    <source>
        <dbReference type="Proteomes" id="UP000593802"/>
    </source>
</evidence>
<proteinExistence type="predicted"/>
<dbReference type="Pfam" id="PF00395">
    <property type="entry name" value="SLH"/>
    <property type="match status" value="1"/>
</dbReference>
<dbReference type="CDD" id="cd02696">
    <property type="entry name" value="MurNAc-LAA"/>
    <property type="match status" value="1"/>
</dbReference>
<evidence type="ECO:0000256" key="1">
    <source>
        <dbReference type="ARBA" id="ARBA00022801"/>
    </source>
</evidence>
<dbReference type="PANTHER" id="PTHR30404:SF0">
    <property type="entry name" value="N-ACETYLMURAMOYL-L-ALANINE AMIDASE AMIC"/>
    <property type="match status" value="1"/>
</dbReference>
<sequence length="264" mass="27938">MPLVVVDPGHGGTDPGATGNGLQEKDINLAAGLQLRDALQRCGIQVIMTRTEDVLPLTGGTIAADLTYRASLANQNRSDLFVSWHVNSYSDPSVSGVSVYIYPSTRGTTTETVATAIVNAIAQATGQKNRGVYVEDFAVLRETSMTAVLVESGFITNPQEAAQLASAAFRAEQAEAAAQAICQFFDLPYVAPAASPVSNPSPSTGETGEQIPDFAQSAVNRVVQAGLLVGYPDGTFRPNQPVTRAELAIVLTRFYDFLQSGRTL</sequence>
<protein>
    <submittedName>
        <fullName evidence="4">N-acetylmuramoyl-L-alanine amidase</fullName>
    </submittedName>
</protein>
<dbReference type="GO" id="GO:0008745">
    <property type="term" value="F:N-acetylmuramoyl-L-alanine amidase activity"/>
    <property type="evidence" value="ECO:0007669"/>
    <property type="project" value="InterPro"/>
</dbReference>
<evidence type="ECO:0000256" key="2">
    <source>
        <dbReference type="SAM" id="MobiDB-lite"/>
    </source>
</evidence>
<evidence type="ECO:0000259" key="3">
    <source>
        <dbReference type="PROSITE" id="PS51272"/>
    </source>
</evidence>
<dbReference type="EMBL" id="AP023366">
    <property type="protein sequence ID" value="BCJ88058.1"/>
    <property type="molecule type" value="Genomic_DNA"/>
</dbReference>
<accession>A0A7I8DCZ4</accession>
<reference evidence="4 5" key="1">
    <citation type="submission" date="2020-08" db="EMBL/GenBank/DDBJ databases">
        <title>Complete Genome Sequence of Effusibacillus dendaii Strain skT53, Isolated from Farmland soil.</title>
        <authorList>
            <person name="Konishi T."/>
            <person name="Kawasaki H."/>
        </authorList>
    </citation>
    <scope>NUCLEOTIDE SEQUENCE [LARGE SCALE GENOMIC DNA]</scope>
    <source>
        <strain evidence="5">skT53</strain>
    </source>
</reference>
<dbReference type="InterPro" id="IPR050695">
    <property type="entry name" value="N-acetylmuramoyl_amidase_3"/>
</dbReference>
<evidence type="ECO:0000313" key="4">
    <source>
        <dbReference type="EMBL" id="BCJ88058.1"/>
    </source>
</evidence>
<dbReference type="PANTHER" id="PTHR30404">
    <property type="entry name" value="N-ACETYLMURAMOYL-L-ALANINE AMIDASE"/>
    <property type="match status" value="1"/>
</dbReference>
<dbReference type="Proteomes" id="UP000593802">
    <property type="component" value="Chromosome"/>
</dbReference>
<dbReference type="GO" id="GO:0030288">
    <property type="term" value="C:outer membrane-bounded periplasmic space"/>
    <property type="evidence" value="ECO:0007669"/>
    <property type="project" value="TreeGrafter"/>
</dbReference>
<keyword evidence="5" id="KW-1185">Reference proteome</keyword>
<keyword evidence="1" id="KW-0378">Hydrolase</keyword>
<dbReference type="SMART" id="SM00646">
    <property type="entry name" value="Ami_3"/>
    <property type="match status" value="1"/>
</dbReference>
<dbReference type="KEGG" id="eff:skT53_30430"/>
<feature type="region of interest" description="Disordered" evidence="2">
    <location>
        <begin position="1"/>
        <end position="20"/>
    </location>
</feature>
<dbReference type="RefSeq" id="WP_200758704.1">
    <property type="nucleotide sequence ID" value="NZ_AP023366.1"/>
</dbReference>
<dbReference type="GO" id="GO:0009253">
    <property type="term" value="P:peptidoglycan catabolic process"/>
    <property type="evidence" value="ECO:0007669"/>
    <property type="project" value="InterPro"/>
</dbReference>
<dbReference type="InterPro" id="IPR001119">
    <property type="entry name" value="SLH_dom"/>
</dbReference>
<gene>
    <name evidence="4" type="ORF">skT53_30430</name>
</gene>
<dbReference type="Gene3D" id="3.40.630.40">
    <property type="entry name" value="Zn-dependent exopeptidases"/>
    <property type="match status" value="1"/>
</dbReference>
<dbReference type="Pfam" id="PF01520">
    <property type="entry name" value="Amidase_3"/>
    <property type="match status" value="1"/>
</dbReference>